<evidence type="ECO:0000256" key="1">
    <source>
        <dbReference type="ARBA" id="ARBA00006817"/>
    </source>
</evidence>
<dbReference type="STRING" id="1285928.SAMN04487894_107116"/>
<dbReference type="Gene3D" id="3.30.530.20">
    <property type="match status" value="1"/>
</dbReference>
<dbReference type="Proteomes" id="UP000198757">
    <property type="component" value="Unassembled WGS sequence"/>
</dbReference>
<gene>
    <name evidence="3" type="ORF">SAMN04487894_107116</name>
</gene>
<keyword evidence="4" id="KW-1185">Reference proteome</keyword>
<reference evidence="4" key="1">
    <citation type="submission" date="2016-10" db="EMBL/GenBank/DDBJ databases">
        <authorList>
            <person name="Varghese N."/>
            <person name="Submissions S."/>
        </authorList>
    </citation>
    <scope>NUCLEOTIDE SEQUENCE [LARGE SCALE GENOMIC DNA]</scope>
    <source>
        <strain evidence="4">DSM 25811 / CCM 8410 / LMG 26954 / E90</strain>
    </source>
</reference>
<dbReference type="AlphaFoldDB" id="A0A1G6T6N7"/>
<evidence type="ECO:0000259" key="2">
    <source>
        <dbReference type="Pfam" id="PF08327"/>
    </source>
</evidence>
<feature type="domain" description="Activator of Hsp90 ATPase homologue 1/2-like C-terminal" evidence="2">
    <location>
        <begin position="11"/>
        <end position="118"/>
    </location>
</feature>
<dbReference type="InterPro" id="IPR013538">
    <property type="entry name" value="ASHA1/2-like_C"/>
</dbReference>
<accession>A0A1G6T6N7</accession>
<sequence>METYSYQQQINAPAQKVWNILWNTDTYRQWTAAFAPGSTIASDWKVQGRTRFLDGKGNGMVSTIRSIREPEELVFEHLGFIENGVEDTTSDAIKEWAGALERYYLKEEGGVTTLEVLVDVDPKYKEMMDNGFIKGLETVKTLAEK</sequence>
<dbReference type="SUPFAM" id="SSF55961">
    <property type="entry name" value="Bet v1-like"/>
    <property type="match status" value="1"/>
</dbReference>
<dbReference type="InterPro" id="IPR023393">
    <property type="entry name" value="START-like_dom_sf"/>
</dbReference>
<organism evidence="3 4">
    <name type="scientific">Niabella drilacis (strain DSM 25811 / CCM 8410 / CCUG 62505 / LMG 26954 / E90)</name>
    <dbReference type="NCBI Taxonomy" id="1285928"/>
    <lineage>
        <taxon>Bacteria</taxon>
        <taxon>Pseudomonadati</taxon>
        <taxon>Bacteroidota</taxon>
        <taxon>Chitinophagia</taxon>
        <taxon>Chitinophagales</taxon>
        <taxon>Chitinophagaceae</taxon>
        <taxon>Niabella</taxon>
    </lineage>
</organism>
<dbReference type="RefSeq" id="WP_090390729.1">
    <property type="nucleotide sequence ID" value="NZ_FMZO01000007.1"/>
</dbReference>
<evidence type="ECO:0000313" key="4">
    <source>
        <dbReference type="Proteomes" id="UP000198757"/>
    </source>
</evidence>
<dbReference type="Pfam" id="PF08327">
    <property type="entry name" value="AHSA1"/>
    <property type="match status" value="1"/>
</dbReference>
<name>A0A1G6T6N7_NIADE</name>
<dbReference type="EMBL" id="FMZO01000007">
    <property type="protein sequence ID" value="SDD24728.1"/>
    <property type="molecule type" value="Genomic_DNA"/>
</dbReference>
<dbReference type="OrthoDB" id="2355173at2"/>
<comment type="similarity">
    <text evidence="1">Belongs to the AHA1 family.</text>
</comment>
<evidence type="ECO:0000313" key="3">
    <source>
        <dbReference type="EMBL" id="SDD24728.1"/>
    </source>
</evidence>
<dbReference type="CDD" id="cd07814">
    <property type="entry name" value="SRPBCC_CalC_Aha1-like"/>
    <property type="match status" value="1"/>
</dbReference>
<protein>
    <submittedName>
        <fullName evidence="3">Activator of Hsp90 ATPase homolog 1-like protein</fullName>
    </submittedName>
</protein>
<proteinExistence type="inferred from homology"/>